<evidence type="ECO:0000313" key="1">
    <source>
        <dbReference type="EMBL" id="CAK9308845.1"/>
    </source>
</evidence>
<organism evidence="1 2">
    <name type="scientific">Citrullus colocynthis</name>
    <name type="common">colocynth</name>
    <dbReference type="NCBI Taxonomy" id="252529"/>
    <lineage>
        <taxon>Eukaryota</taxon>
        <taxon>Viridiplantae</taxon>
        <taxon>Streptophyta</taxon>
        <taxon>Embryophyta</taxon>
        <taxon>Tracheophyta</taxon>
        <taxon>Spermatophyta</taxon>
        <taxon>Magnoliopsida</taxon>
        <taxon>eudicotyledons</taxon>
        <taxon>Gunneridae</taxon>
        <taxon>Pentapetalae</taxon>
        <taxon>rosids</taxon>
        <taxon>fabids</taxon>
        <taxon>Cucurbitales</taxon>
        <taxon>Cucurbitaceae</taxon>
        <taxon>Benincaseae</taxon>
        <taxon>Citrullus</taxon>
    </lineage>
</organism>
<keyword evidence="2" id="KW-1185">Reference proteome</keyword>
<dbReference type="Proteomes" id="UP001642487">
    <property type="component" value="Chromosome 1"/>
</dbReference>
<proteinExistence type="predicted"/>
<name>A0ABP0XMS4_9ROSI</name>
<sequence length="96" mass="11134">MWKDEFKLPTVCLLSFLRFLRRLTHNLYLSLSLHSFIHILNLHRSPVHLSPATHAFHGFLDFSRFRSLYPLFVVVDPPFGTISPPGLVFFNKVVGI</sequence>
<reference evidence="1 2" key="1">
    <citation type="submission" date="2024-03" db="EMBL/GenBank/DDBJ databases">
        <authorList>
            <person name="Gkanogiannis A."/>
            <person name="Becerra Lopez-Lavalle L."/>
        </authorList>
    </citation>
    <scope>NUCLEOTIDE SEQUENCE [LARGE SCALE GENOMIC DNA]</scope>
</reference>
<evidence type="ECO:0000313" key="2">
    <source>
        <dbReference type="Proteomes" id="UP001642487"/>
    </source>
</evidence>
<accession>A0ABP0XMS4</accession>
<protein>
    <submittedName>
        <fullName evidence="1">Uncharacterized protein</fullName>
    </submittedName>
</protein>
<dbReference type="EMBL" id="OZ021735">
    <property type="protein sequence ID" value="CAK9308845.1"/>
    <property type="molecule type" value="Genomic_DNA"/>
</dbReference>
<gene>
    <name evidence="1" type="ORF">CITCOLO1_LOCUS364</name>
</gene>